<gene>
    <name evidence="2" type="ORF">RMSM_01013</name>
</gene>
<dbReference type="AlphaFoldDB" id="M5S787"/>
<comment type="caution">
    <text evidence="2">The sequence shown here is derived from an EMBL/GenBank/DDBJ whole genome shotgun (WGS) entry which is preliminary data.</text>
</comment>
<keyword evidence="3" id="KW-1185">Reference proteome</keyword>
<evidence type="ECO:0000313" key="3">
    <source>
        <dbReference type="Proteomes" id="UP000011991"/>
    </source>
</evidence>
<protein>
    <submittedName>
        <fullName evidence="2">Uncharacterized protein</fullName>
    </submittedName>
</protein>
<evidence type="ECO:0000313" key="2">
    <source>
        <dbReference type="EMBL" id="EMI22054.1"/>
    </source>
</evidence>
<sequence>MSRNCHRFYSQTVGVATDRFISQKPPFRRGQHPHATAGDSRSGGLCRMPFTLAPAGGFVRTTAGRLRINGSPNRRTPEESLRKANLVLVWQASRLQSSYLPSGNAPLTAPFLACCVIVRPHSHKNPDPTQRHRENESQLICNDKKTSTCTFDHLFIAMGDRGSIGQSRQAV</sequence>
<evidence type="ECO:0000256" key="1">
    <source>
        <dbReference type="SAM" id="MobiDB-lite"/>
    </source>
</evidence>
<dbReference type="PATRIC" id="fig|1265738.3.peg.1005"/>
<proteinExistence type="predicted"/>
<accession>M5S787</accession>
<organism evidence="2 3">
    <name type="scientific">Rhodopirellula maiorica SM1</name>
    <dbReference type="NCBI Taxonomy" id="1265738"/>
    <lineage>
        <taxon>Bacteria</taxon>
        <taxon>Pseudomonadati</taxon>
        <taxon>Planctomycetota</taxon>
        <taxon>Planctomycetia</taxon>
        <taxon>Pirellulales</taxon>
        <taxon>Pirellulaceae</taxon>
        <taxon>Novipirellula</taxon>
    </lineage>
</organism>
<dbReference type="EMBL" id="ANOG01000156">
    <property type="protein sequence ID" value="EMI22054.1"/>
    <property type="molecule type" value="Genomic_DNA"/>
</dbReference>
<dbReference type="Proteomes" id="UP000011991">
    <property type="component" value="Unassembled WGS sequence"/>
</dbReference>
<reference evidence="2 3" key="1">
    <citation type="journal article" date="2013" name="Mar. Genomics">
        <title>Expression of sulfatases in Rhodopirellula baltica and the diversity of sulfatases in the genus Rhodopirellula.</title>
        <authorList>
            <person name="Wegner C.E."/>
            <person name="Richter-Heitmann T."/>
            <person name="Klindworth A."/>
            <person name="Klockow C."/>
            <person name="Richter M."/>
            <person name="Achstetter T."/>
            <person name="Glockner F.O."/>
            <person name="Harder J."/>
        </authorList>
    </citation>
    <scope>NUCLEOTIDE SEQUENCE [LARGE SCALE GENOMIC DNA]</scope>
    <source>
        <strain evidence="2 3">SM1</strain>
    </source>
</reference>
<name>M5S787_9BACT</name>
<feature type="region of interest" description="Disordered" evidence="1">
    <location>
        <begin position="21"/>
        <end position="43"/>
    </location>
</feature>